<protein>
    <submittedName>
        <fullName evidence="1">Uncharacterized protein</fullName>
    </submittedName>
</protein>
<dbReference type="Proteomes" id="UP000630936">
    <property type="component" value="Unassembled WGS sequence"/>
</dbReference>
<sequence>MGSRFRMSARPASILVSRFRERGAHPPAGATVARTSRCLTFVMSAPLMCFLRYIPLGCQVVLTDHLAGPHLGAGQQTSSPGQSIARR</sequence>
<reference evidence="1" key="2">
    <citation type="submission" date="2020-09" db="EMBL/GenBank/DDBJ databases">
        <authorList>
            <person name="Sun Q."/>
            <person name="Ohkuma M."/>
        </authorList>
    </citation>
    <scope>NUCLEOTIDE SEQUENCE</scope>
    <source>
        <strain evidence="1">JCM 4988</strain>
    </source>
</reference>
<evidence type="ECO:0000313" key="1">
    <source>
        <dbReference type="EMBL" id="GGZ41896.1"/>
    </source>
</evidence>
<accession>A0A918QEK1</accession>
<comment type="caution">
    <text evidence="1">The sequence shown here is derived from an EMBL/GenBank/DDBJ whole genome shotgun (WGS) entry which is preliminary data.</text>
</comment>
<gene>
    <name evidence="1" type="ORF">GCM10010387_40170</name>
</gene>
<reference evidence="1" key="1">
    <citation type="journal article" date="2014" name="Int. J. Syst. Evol. Microbiol.">
        <title>Complete genome sequence of Corynebacterium casei LMG S-19264T (=DSM 44701T), isolated from a smear-ripened cheese.</title>
        <authorList>
            <consortium name="US DOE Joint Genome Institute (JGI-PGF)"/>
            <person name="Walter F."/>
            <person name="Albersmeier A."/>
            <person name="Kalinowski J."/>
            <person name="Ruckert C."/>
        </authorList>
    </citation>
    <scope>NUCLEOTIDE SEQUENCE</scope>
    <source>
        <strain evidence="1">JCM 4988</strain>
    </source>
</reference>
<dbReference type="AlphaFoldDB" id="A0A918QEK1"/>
<name>A0A918QEK1_9ACTN</name>
<evidence type="ECO:0000313" key="2">
    <source>
        <dbReference type="Proteomes" id="UP000630936"/>
    </source>
</evidence>
<organism evidence="1 2">
    <name type="scientific">Streptomyces inusitatus</name>
    <dbReference type="NCBI Taxonomy" id="68221"/>
    <lineage>
        <taxon>Bacteria</taxon>
        <taxon>Bacillati</taxon>
        <taxon>Actinomycetota</taxon>
        <taxon>Actinomycetes</taxon>
        <taxon>Kitasatosporales</taxon>
        <taxon>Streptomycetaceae</taxon>
        <taxon>Streptomyces</taxon>
    </lineage>
</organism>
<dbReference type="EMBL" id="BMWG01000013">
    <property type="protein sequence ID" value="GGZ41896.1"/>
    <property type="molecule type" value="Genomic_DNA"/>
</dbReference>
<keyword evidence="2" id="KW-1185">Reference proteome</keyword>
<proteinExistence type="predicted"/>